<name>A0AA43ZEX8_9HYPH</name>
<dbReference type="EMBL" id="JAANCM010000005">
    <property type="protein sequence ID" value="NHT76614.1"/>
    <property type="molecule type" value="Genomic_DNA"/>
</dbReference>
<dbReference type="Proteomes" id="UP001155840">
    <property type="component" value="Unassembled WGS sequence"/>
</dbReference>
<organism evidence="2 3">
    <name type="scientific">Ferranicluibacter rubi</name>
    <dbReference type="NCBI Taxonomy" id="2715133"/>
    <lineage>
        <taxon>Bacteria</taxon>
        <taxon>Pseudomonadati</taxon>
        <taxon>Pseudomonadota</taxon>
        <taxon>Alphaproteobacteria</taxon>
        <taxon>Hyphomicrobiales</taxon>
        <taxon>Rhizobiaceae</taxon>
        <taxon>Ferranicluibacter</taxon>
    </lineage>
</organism>
<dbReference type="RefSeq" id="WP_167129361.1">
    <property type="nucleotide sequence ID" value="NZ_JAANCM010000005.1"/>
</dbReference>
<evidence type="ECO:0000313" key="2">
    <source>
        <dbReference type="EMBL" id="NHT76614.1"/>
    </source>
</evidence>
<accession>A0AA43ZEX8</accession>
<reference evidence="2" key="1">
    <citation type="submission" date="2020-03" db="EMBL/GenBank/DDBJ databases">
        <title>Ferranicluibacter endophyticum gen. nov., sp. nov., a new genus isolated from Rubus ulmifolius Schott. stem.</title>
        <authorList>
            <person name="Roca-Couso R."/>
            <person name="Flores-Felix J.D."/>
            <person name="Igual J.M."/>
            <person name="Rivas R."/>
        </authorList>
    </citation>
    <scope>NUCLEOTIDE SEQUENCE</scope>
    <source>
        <strain evidence="2">CRRU44</strain>
    </source>
</reference>
<comment type="caution">
    <text evidence="2">The sequence shown here is derived from an EMBL/GenBank/DDBJ whole genome shotgun (WGS) entry which is preliminary data.</text>
</comment>
<protein>
    <submittedName>
        <fullName evidence="2">Uncharacterized protein</fullName>
    </submittedName>
</protein>
<proteinExistence type="predicted"/>
<evidence type="ECO:0000313" key="3">
    <source>
        <dbReference type="Proteomes" id="UP001155840"/>
    </source>
</evidence>
<evidence type="ECO:0000256" key="1">
    <source>
        <dbReference type="SAM" id="MobiDB-lite"/>
    </source>
</evidence>
<sequence length="419" mass="45589">MKPLDRPTDTEIRRALADVLSGTAFARSERLRAFLSYVVTKDLAGQAMQLKGYTIAVDVFRRPDAFNADSDPLVRVHAGKLRKLLAAYYEAEGKDAVWQIDIPKGGYAPIYLRRTPVANVPEAMDPETSVEVVSPAAIVEMAPREAEPVKIVNEAPPADVSDESAVSEAPSATPGARARSRLSITRRARPSWLPAPLASPVAMISLLPLLLFVPLSSTALGVSPQVQARFSISTMANDIDLPRVTVRSDGEQTSLAAQLAGQIRGAMDYYTVIIPVSKPRIPAAPPPSKSPLAFTISISPAETDSQTRVTVSSDATGDIVSQIWIDNENLSNDFDLLFESLGIAAKTLATNGDLFHYAVDKGISSPLMQCMLITDTYRREKSRDALKQARLCQEKLLGKRKNEREFVISASELKRNVHP</sequence>
<dbReference type="AlphaFoldDB" id="A0AA43ZEX8"/>
<keyword evidence="3" id="KW-1185">Reference proteome</keyword>
<gene>
    <name evidence="2" type="ORF">G8E10_12770</name>
</gene>
<feature type="region of interest" description="Disordered" evidence="1">
    <location>
        <begin position="156"/>
        <end position="178"/>
    </location>
</feature>